<accession>A0AAV4NHH2</accession>
<dbReference type="AlphaFoldDB" id="A0AAV4NHH2"/>
<name>A0AAV4NHH2_CAEEX</name>
<dbReference type="PANTHER" id="PTHR33539">
    <property type="entry name" value="UPF0764 PROTEIN C16ORF89"/>
    <property type="match status" value="1"/>
</dbReference>
<gene>
    <name evidence="1" type="ORF">CEXT_83321</name>
</gene>
<dbReference type="Proteomes" id="UP001054945">
    <property type="component" value="Unassembled WGS sequence"/>
</dbReference>
<dbReference type="Pfam" id="PF15882">
    <property type="entry name" value="DUF4735"/>
    <property type="match status" value="1"/>
</dbReference>
<evidence type="ECO:0000313" key="2">
    <source>
        <dbReference type="Proteomes" id="UP001054945"/>
    </source>
</evidence>
<sequence length="177" mass="19984">MGCRSKRACRVSRRCTGVMSSPRQQGHILTHQVLYWQMLQMRDCVHDVPESLQMSLCSNVMRDAERIAHALPRTQRDIFMEQSKDVFWTVWIVGASVTSDGLNGWTLSSPGNNPQGASTTEPWQCVDDLRPDMPGRAKRREKVLADGCLSHKTTVALLAIAVNIRFEAEIHLRTSLH</sequence>
<dbReference type="GO" id="GO:0016020">
    <property type="term" value="C:membrane"/>
    <property type="evidence" value="ECO:0007669"/>
    <property type="project" value="TreeGrafter"/>
</dbReference>
<dbReference type="GO" id="GO:0005829">
    <property type="term" value="C:cytosol"/>
    <property type="evidence" value="ECO:0007669"/>
    <property type="project" value="TreeGrafter"/>
</dbReference>
<dbReference type="InterPro" id="IPR031751">
    <property type="entry name" value="DUF4735"/>
</dbReference>
<evidence type="ECO:0000313" key="1">
    <source>
        <dbReference type="EMBL" id="GIX83406.1"/>
    </source>
</evidence>
<proteinExistence type="predicted"/>
<comment type="caution">
    <text evidence="1">The sequence shown here is derived from an EMBL/GenBank/DDBJ whole genome shotgun (WGS) entry which is preliminary data.</text>
</comment>
<reference evidence="1 2" key="1">
    <citation type="submission" date="2021-06" db="EMBL/GenBank/DDBJ databases">
        <title>Caerostris extrusa draft genome.</title>
        <authorList>
            <person name="Kono N."/>
            <person name="Arakawa K."/>
        </authorList>
    </citation>
    <scope>NUCLEOTIDE SEQUENCE [LARGE SCALE GENOMIC DNA]</scope>
</reference>
<dbReference type="PANTHER" id="PTHR33539:SF1">
    <property type="entry name" value="UPF0764 PROTEIN C16ORF89"/>
    <property type="match status" value="1"/>
</dbReference>
<keyword evidence="2" id="KW-1185">Reference proteome</keyword>
<dbReference type="EMBL" id="BPLR01020866">
    <property type="protein sequence ID" value="GIX83406.1"/>
    <property type="molecule type" value="Genomic_DNA"/>
</dbReference>
<organism evidence="1 2">
    <name type="scientific">Caerostris extrusa</name>
    <name type="common">Bark spider</name>
    <name type="synonym">Caerostris bankana</name>
    <dbReference type="NCBI Taxonomy" id="172846"/>
    <lineage>
        <taxon>Eukaryota</taxon>
        <taxon>Metazoa</taxon>
        <taxon>Ecdysozoa</taxon>
        <taxon>Arthropoda</taxon>
        <taxon>Chelicerata</taxon>
        <taxon>Arachnida</taxon>
        <taxon>Araneae</taxon>
        <taxon>Araneomorphae</taxon>
        <taxon>Entelegynae</taxon>
        <taxon>Araneoidea</taxon>
        <taxon>Araneidae</taxon>
        <taxon>Caerostris</taxon>
    </lineage>
</organism>
<protein>
    <submittedName>
        <fullName evidence="1">Uncharacterized protein</fullName>
    </submittedName>
</protein>